<dbReference type="GO" id="GO:0016020">
    <property type="term" value="C:membrane"/>
    <property type="evidence" value="ECO:0007669"/>
    <property type="project" value="UniProtKB-SubCell"/>
</dbReference>
<evidence type="ECO:0000256" key="2">
    <source>
        <dbReference type="ARBA" id="ARBA00022692"/>
    </source>
</evidence>
<feature type="transmembrane region" description="Helical" evidence="5">
    <location>
        <begin position="96"/>
        <end position="114"/>
    </location>
</feature>
<reference evidence="6 7" key="1">
    <citation type="journal article" date="2011" name="Stand. Genomic Sci.">
        <title>Complete genome sequence of the gliding, heparinolytic Pedobacter saltans type strain (113).</title>
        <authorList>
            <person name="Liolios K."/>
            <person name="Sikorski J."/>
            <person name="Lu M."/>
            <person name="Nolan M."/>
            <person name="Lapidus A."/>
            <person name="Lucas S."/>
            <person name="Hammon N."/>
            <person name="Deshpande S."/>
            <person name="Cheng J.F."/>
            <person name="Tapia R."/>
            <person name="Han C."/>
            <person name="Goodwin L."/>
            <person name="Pitluck S."/>
            <person name="Huntemann M."/>
            <person name="Ivanova N."/>
            <person name="Pagani I."/>
            <person name="Mavromatis K."/>
            <person name="Ovchinikova G."/>
            <person name="Pati A."/>
            <person name="Chen A."/>
            <person name="Palaniappan K."/>
            <person name="Land M."/>
            <person name="Hauser L."/>
            <person name="Brambilla E.M."/>
            <person name="Kotsyurbenko O."/>
            <person name="Rohde M."/>
            <person name="Tindall B.J."/>
            <person name="Abt B."/>
            <person name="Goker M."/>
            <person name="Detter J.C."/>
            <person name="Woyke T."/>
            <person name="Bristow J."/>
            <person name="Eisen J.A."/>
            <person name="Markowitz V."/>
            <person name="Hugenholtz P."/>
            <person name="Klenk H.P."/>
            <person name="Kyrpides N.C."/>
        </authorList>
    </citation>
    <scope>NUCLEOTIDE SEQUENCE [LARGE SCALE GENOMIC DNA]</scope>
    <source>
        <strain evidence="7">ATCC 51119 / DSM 12145 / JCM 21818 / LMG 10337 / NBRC 100064 / NCIMB 13643</strain>
    </source>
</reference>
<sequence>MKTHHILFWSATGLFVAFMLFSGYSYLTSEEMKGAFTFLGFPDFFRVELAIAKILGALALILPFVPKPLKIAAYVGFAINLVSAIVAHVAKDYHSYGFIVFAIATLSLSYYSYVKLQPEVIKK</sequence>
<dbReference type="Pfam" id="PF13564">
    <property type="entry name" value="DoxX_2"/>
    <property type="match status" value="1"/>
</dbReference>
<protein>
    <recommendedName>
        <fullName evidence="8">DoxX family protein</fullName>
    </recommendedName>
</protein>
<name>F0SDX3_PSESL</name>
<evidence type="ECO:0000313" key="7">
    <source>
        <dbReference type="Proteomes" id="UP000000310"/>
    </source>
</evidence>
<feature type="transmembrane region" description="Helical" evidence="5">
    <location>
        <begin position="7"/>
        <end position="27"/>
    </location>
</feature>
<dbReference type="HOGENOM" id="CLU_142057_0_0_10"/>
<keyword evidence="4 5" id="KW-0472">Membrane</keyword>
<keyword evidence="7" id="KW-1185">Reference proteome</keyword>
<reference evidence="7" key="2">
    <citation type="submission" date="2011-02" db="EMBL/GenBank/DDBJ databases">
        <title>The complete genome of Pedobacter saltans DSM 12145.</title>
        <authorList>
            <consortium name="US DOE Joint Genome Institute (JGI-PGF)"/>
            <person name="Lucas S."/>
            <person name="Copeland A."/>
            <person name="Lapidus A."/>
            <person name="Bruce D."/>
            <person name="Goodwin L."/>
            <person name="Pitluck S."/>
            <person name="Kyrpides N."/>
            <person name="Mavromatis K."/>
            <person name="Pagani I."/>
            <person name="Ivanova N."/>
            <person name="Ovchinnikova G."/>
            <person name="Lu M."/>
            <person name="Detter J.C."/>
            <person name="Han C."/>
            <person name="Land M."/>
            <person name="Hauser L."/>
            <person name="Markowitz V."/>
            <person name="Cheng J.-F."/>
            <person name="Hugenholtz P."/>
            <person name="Woyke T."/>
            <person name="Wu D."/>
            <person name="Tindall B."/>
            <person name="Pomrenke H.G."/>
            <person name="Brambilla E."/>
            <person name="Klenk H.-P."/>
            <person name="Eisen J.A."/>
        </authorList>
    </citation>
    <scope>NUCLEOTIDE SEQUENCE [LARGE SCALE GENOMIC DNA]</scope>
    <source>
        <strain evidence="7">ATCC 51119 / DSM 12145 / JCM 21818 / LMG 10337 / NBRC 100064 / NCIMB 13643</strain>
    </source>
</reference>
<dbReference type="Proteomes" id="UP000000310">
    <property type="component" value="Chromosome"/>
</dbReference>
<evidence type="ECO:0000256" key="5">
    <source>
        <dbReference type="SAM" id="Phobius"/>
    </source>
</evidence>
<keyword evidence="3 5" id="KW-1133">Transmembrane helix</keyword>
<dbReference type="eggNOG" id="ENOG5032Z45">
    <property type="taxonomic scope" value="Bacteria"/>
</dbReference>
<dbReference type="AlphaFoldDB" id="F0SDX3"/>
<keyword evidence="2 5" id="KW-0812">Transmembrane</keyword>
<accession>F0SDX3</accession>
<comment type="subcellular location">
    <subcellularLocation>
        <location evidence="1">Membrane</location>
        <topology evidence="1">Multi-pass membrane protein</topology>
    </subcellularLocation>
</comment>
<dbReference type="EMBL" id="CP002545">
    <property type="protein sequence ID" value="ADY51869.1"/>
    <property type="molecule type" value="Genomic_DNA"/>
</dbReference>
<evidence type="ECO:0000256" key="4">
    <source>
        <dbReference type="ARBA" id="ARBA00023136"/>
    </source>
</evidence>
<evidence type="ECO:0000256" key="3">
    <source>
        <dbReference type="ARBA" id="ARBA00022989"/>
    </source>
</evidence>
<dbReference type="InterPro" id="IPR032808">
    <property type="entry name" value="DoxX"/>
</dbReference>
<evidence type="ECO:0000313" key="6">
    <source>
        <dbReference type="EMBL" id="ADY51869.1"/>
    </source>
</evidence>
<evidence type="ECO:0008006" key="8">
    <source>
        <dbReference type="Google" id="ProtNLM"/>
    </source>
</evidence>
<feature type="transmembrane region" description="Helical" evidence="5">
    <location>
        <begin position="47"/>
        <end position="65"/>
    </location>
</feature>
<organism evidence="6 7">
    <name type="scientific">Pseudopedobacter saltans (strain ATCC 51119 / DSM 12145 / JCM 21818 / CCUG 39354 / LMG 10337 / NBRC 100064 / NCIMB 13643)</name>
    <name type="common">Pedobacter saltans</name>
    <dbReference type="NCBI Taxonomy" id="762903"/>
    <lineage>
        <taxon>Bacteria</taxon>
        <taxon>Pseudomonadati</taxon>
        <taxon>Bacteroidota</taxon>
        <taxon>Sphingobacteriia</taxon>
        <taxon>Sphingobacteriales</taxon>
        <taxon>Sphingobacteriaceae</taxon>
        <taxon>Pseudopedobacter</taxon>
    </lineage>
</organism>
<feature type="transmembrane region" description="Helical" evidence="5">
    <location>
        <begin position="72"/>
        <end position="90"/>
    </location>
</feature>
<dbReference type="KEGG" id="psn:Pedsa_1302"/>
<dbReference type="OrthoDB" id="7960583at2"/>
<dbReference type="RefSeq" id="WP_013632368.1">
    <property type="nucleotide sequence ID" value="NC_015177.1"/>
</dbReference>
<evidence type="ECO:0000256" key="1">
    <source>
        <dbReference type="ARBA" id="ARBA00004141"/>
    </source>
</evidence>
<gene>
    <name evidence="6" type="ordered locus">Pedsa_1302</name>
</gene>
<dbReference type="STRING" id="762903.Pedsa_1302"/>
<proteinExistence type="predicted"/>